<feature type="compositionally biased region" description="Polar residues" evidence="1">
    <location>
        <begin position="21"/>
        <end position="36"/>
    </location>
</feature>
<organism evidence="2 3">
    <name type="scientific">Colletotrichum abscissum</name>
    <dbReference type="NCBI Taxonomy" id="1671311"/>
    <lineage>
        <taxon>Eukaryota</taxon>
        <taxon>Fungi</taxon>
        <taxon>Dikarya</taxon>
        <taxon>Ascomycota</taxon>
        <taxon>Pezizomycotina</taxon>
        <taxon>Sordariomycetes</taxon>
        <taxon>Hypocreomycetidae</taxon>
        <taxon>Glomerellales</taxon>
        <taxon>Glomerellaceae</taxon>
        <taxon>Colletotrichum</taxon>
        <taxon>Colletotrichum acutatum species complex</taxon>
    </lineage>
</organism>
<gene>
    <name evidence="2" type="ORF">CABS02_10247</name>
</gene>
<dbReference type="EMBL" id="SDAQ01000075">
    <property type="protein sequence ID" value="KAI3542890.1"/>
    <property type="molecule type" value="Genomic_DNA"/>
</dbReference>
<accession>A0A9Q0B1E0</accession>
<dbReference type="AlphaFoldDB" id="A0A9Q0B1E0"/>
<keyword evidence="3" id="KW-1185">Reference proteome</keyword>
<dbReference type="Proteomes" id="UP001056436">
    <property type="component" value="Unassembled WGS sequence"/>
</dbReference>
<evidence type="ECO:0000256" key="1">
    <source>
        <dbReference type="SAM" id="MobiDB-lite"/>
    </source>
</evidence>
<feature type="region of interest" description="Disordered" evidence="1">
    <location>
        <begin position="1"/>
        <end position="36"/>
    </location>
</feature>
<proteinExistence type="predicted"/>
<evidence type="ECO:0000313" key="3">
    <source>
        <dbReference type="Proteomes" id="UP001056436"/>
    </source>
</evidence>
<reference evidence="2" key="1">
    <citation type="submission" date="2019-01" db="EMBL/GenBank/DDBJ databases">
        <title>Colletotrichum abscissum LGMF1257.</title>
        <authorList>
            <person name="Baroncelli R."/>
        </authorList>
    </citation>
    <scope>NUCLEOTIDE SEQUENCE</scope>
    <source>
        <strain evidence="2">Ca142</strain>
    </source>
</reference>
<name>A0A9Q0B1E0_9PEZI</name>
<protein>
    <submittedName>
        <fullName evidence="2">Uncharacterized protein</fullName>
    </submittedName>
</protein>
<sequence length="36" mass="4075">MDPLDLGPCQARVMNRKSAREQTITSRGVNSWDRQG</sequence>
<comment type="caution">
    <text evidence="2">The sequence shown here is derived from an EMBL/GenBank/DDBJ whole genome shotgun (WGS) entry which is preliminary data.</text>
</comment>
<evidence type="ECO:0000313" key="2">
    <source>
        <dbReference type="EMBL" id="KAI3542890.1"/>
    </source>
</evidence>